<dbReference type="GO" id="GO:0032259">
    <property type="term" value="P:methylation"/>
    <property type="evidence" value="ECO:0007669"/>
    <property type="project" value="UniProtKB-KW"/>
</dbReference>
<keyword evidence="4" id="KW-0496">Mitochondrion</keyword>
<reference evidence="6 7" key="3">
    <citation type="journal article" date="2015" name="Genome Announc.">
        <title>Draft Genome Sequence of the Archiascomycetous Yeast Saitoella complicata.</title>
        <authorList>
            <person name="Yamauchi K."/>
            <person name="Kondo S."/>
            <person name="Hamamoto M."/>
            <person name="Takahashi Y."/>
            <person name="Ogura Y."/>
            <person name="Hayashi T."/>
            <person name="Nishida H."/>
        </authorList>
    </citation>
    <scope>NUCLEOTIDE SEQUENCE [LARGE SCALE GENOMIC DNA]</scope>
    <source>
        <strain evidence="6 7">NRRL Y-17804</strain>
    </source>
</reference>
<keyword evidence="4" id="KW-0472">Membrane</keyword>
<dbReference type="Gene3D" id="3.40.50.150">
    <property type="entry name" value="Vaccinia Virus protein VP39"/>
    <property type="match status" value="1"/>
</dbReference>
<keyword evidence="4" id="KW-0831">Ubiquinone biosynthesis</keyword>
<reference evidence="6 7" key="2">
    <citation type="journal article" date="2014" name="J. Gen. Appl. Microbiol.">
        <title>The early diverging ascomycetous budding yeast Saitoella complicata has three histone deacetylases belonging to the Clr6, Hos2, and Rpd3 lineages.</title>
        <authorList>
            <person name="Nishida H."/>
            <person name="Matsumoto T."/>
            <person name="Kondo S."/>
            <person name="Hamamoto M."/>
            <person name="Yoshikawa H."/>
        </authorList>
    </citation>
    <scope>NUCLEOTIDE SEQUENCE [LARGE SCALE GENOMIC DNA]</scope>
    <source>
        <strain evidence="6 7">NRRL Y-17804</strain>
    </source>
</reference>
<sequence>MQRSRTLLPRLRSVRSSAFSTSSLRLQDSSQGKNEPKTHFGFKSIPESLKESLVGGVFSSVAPSYDVMNDTMSLGIHRLWKDHFVRRLDPGRGKGGMSILDVGGGTGDIAFRLLDHATDVHNDTTTKVMCVDINPDMLREGEKRSLKTRYANTERIKFQVQNAEELTAIPDASVDLYTIAFCIRNCTHIDAVLREAYRVLKPGGVFSCLEFAPAASLPGPLPLLYRQHLFKVIPLMGELVAGDRASYQYLSESIERFPMPDDFSRMIEEAGFNLAGRGWEPQTFGISYIHTGVKV</sequence>
<comment type="similarity">
    <text evidence="4">Belongs to the class I-like SAM-binding methyltransferase superfamily. MenG/UbiE family.</text>
</comment>
<comment type="caution">
    <text evidence="4">Lacks conserved residue(s) required for the propagation of feature annotation.</text>
</comment>
<dbReference type="NCBIfam" id="TIGR01934">
    <property type="entry name" value="MenG_MenH_UbiE"/>
    <property type="match status" value="1"/>
</dbReference>
<dbReference type="STRING" id="698492.A0A0E9NAV3"/>
<evidence type="ECO:0000313" key="6">
    <source>
        <dbReference type="EMBL" id="GAO47002.1"/>
    </source>
</evidence>
<dbReference type="PROSITE" id="PS51608">
    <property type="entry name" value="SAM_MT_UBIE"/>
    <property type="match status" value="1"/>
</dbReference>
<dbReference type="OMA" id="MNDVMSM"/>
<dbReference type="EMBL" id="BACD03000006">
    <property type="protein sequence ID" value="GAO47002.1"/>
    <property type="molecule type" value="Genomic_DNA"/>
</dbReference>
<keyword evidence="7" id="KW-1185">Reference proteome</keyword>
<reference evidence="6 7" key="1">
    <citation type="journal article" date="2011" name="J. Gen. Appl. Microbiol.">
        <title>Draft genome sequencing of the enigmatic yeast Saitoella complicata.</title>
        <authorList>
            <person name="Nishida H."/>
            <person name="Hamamoto M."/>
            <person name="Sugiyama J."/>
        </authorList>
    </citation>
    <scope>NUCLEOTIDE SEQUENCE [LARGE SCALE GENOMIC DNA]</scope>
    <source>
        <strain evidence="6 7">NRRL Y-17804</strain>
    </source>
</reference>
<dbReference type="InterPro" id="IPR029063">
    <property type="entry name" value="SAM-dependent_MTases_sf"/>
</dbReference>
<comment type="catalytic activity">
    <reaction evidence="4">
        <text>a 2-methoxy-6-(all-trans-polyprenyl)benzene-1,4-diol + S-adenosyl-L-methionine = a 5-methoxy-2-methyl-3-(all-trans-polyprenyl)benzene-1,4-diol + S-adenosyl-L-homocysteine + H(+)</text>
        <dbReference type="Rhea" id="RHEA:28286"/>
        <dbReference type="Rhea" id="RHEA-COMP:10858"/>
        <dbReference type="Rhea" id="RHEA-COMP:10859"/>
        <dbReference type="ChEBI" id="CHEBI:15378"/>
        <dbReference type="ChEBI" id="CHEBI:57856"/>
        <dbReference type="ChEBI" id="CHEBI:59789"/>
        <dbReference type="ChEBI" id="CHEBI:84166"/>
        <dbReference type="ChEBI" id="CHEBI:84167"/>
        <dbReference type="EC" id="2.1.1.201"/>
    </reaction>
</comment>
<keyword evidence="1 4" id="KW-0489">Methyltransferase</keyword>
<feature type="binding site" evidence="4">
    <location>
        <begin position="162"/>
        <end position="163"/>
    </location>
    <ligand>
        <name>S-adenosyl-L-methionine</name>
        <dbReference type="ChEBI" id="CHEBI:59789"/>
    </ligand>
</feature>
<feature type="region of interest" description="Disordered" evidence="5">
    <location>
        <begin position="22"/>
        <end position="41"/>
    </location>
</feature>
<dbReference type="InterPro" id="IPR023576">
    <property type="entry name" value="UbiE/COQ5_MeTrFase_CS"/>
</dbReference>
<organism evidence="6 7">
    <name type="scientific">Saitoella complicata (strain BCRC 22490 / CBS 7301 / JCM 7358 / NBRC 10748 / NRRL Y-17804)</name>
    <dbReference type="NCBI Taxonomy" id="698492"/>
    <lineage>
        <taxon>Eukaryota</taxon>
        <taxon>Fungi</taxon>
        <taxon>Dikarya</taxon>
        <taxon>Ascomycota</taxon>
        <taxon>Taphrinomycotina</taxon>
        <taxon>Taphrinomycotina incertae sedis</taxon>
        <taxon>Saitoella</taxon>
    </lineage>
</organism>
<feature type="binding site" evidence="4">
    <location>
        <position position="132"/>
    </location>
    <ligand>
        <name>S-adenosyl-L-methionine</name>
        <dbReference type="ChEBI" id="CHEBI:59789"/>
    </ligand>
</feature>
<evidence type="ECO:0000256" key="5">
    <source>
        <dbReference type="SAM" id="MobiDB-lite"/>
    </source>
</evidence>
<dbReference type="UniPathway" id="UPA00232"/>
<dbReference type="HAMAP" id="MF_01813">
    <property type="entry name" value="MenG_UbiE_methyltr"/>
    <property type="match status" value="1"/>
</dbReference>
<comment type="subunit">
    <text evidence="4">Component of a multi-subunit COQ enzyme complex, composed of at least COQ3, COQ4, COQ5, COQ6, COQ7 and COQ9.</text>
</comment>
<dbReference type="PANTHER" id="PTHR43591">
    <property type="entry name" value="METHYLTRANSFERASE"/>
    <property type="match status" value="1"/>
</dbReference>
<dbReference type="PROSITE" id="PS01183">
    <property type="entry name" value="UBIE_1"/>
    <property type="match status" value="1"/>
</dbReference>
<dbReference type="Pfam" id="PF01209">
    <property type="entry name" value="Ubie_methyltran"/>
    <property type="match status" value="1"/>
</dbReference>
<gene>
    <name evidence="4" type="primary">COQ5</name>
    <name evidence="6" type="ORF">G7K_1216-t1</name>
</gene>
<comment type="pathway">
    <text evidence="4">Cofactor biosynthesis; ubiquinone biosynthesis.</text>
</comment>
<evidence type="ECO:0000256" key="3">
    <source>
        <dbReference type="ARBA" id="ARBA00022691"/>
    </source>
</evidence>
<dbReference type="CDD" id="cd02440">
    <property type="entry name" value="AdoMet_MTases"/>
    <property type="match status" value="1"/>
</dbReference>
<dbReference type="InterPro" id="IPR004033">
    <property type="entry name" value="UbiE/COQ5_MeTrFase"/>
</dbReference>
<dbReference type="EC" id="2.1.1.201" evidence="4"/>
<comment type="caution">
    <text evidence="6">The sequence shown here is derived from an EMBL/GenBank/DDBJ whole genome shotgun (WGS) entry which is preliminary data.</text>
</comment>
<dbReference type="Proteomes" id="UP000033140">
    <property type="component" value="Unassembled WGS sequence"/>
</dbReference>
<name>A0A0E9NAV3_SAICN</name>
<evidence type="ECO:0000256" key="4">
    <source>
        <dbReference type="HAMAP-Rule" id="MF_03191"/>
    </source>
</evidence>
<keyword evidence="2 4" id="KW-0808">Transferase</keyword>
<dbReference type="AlphaFoldDB" id="A0A0E9NAV3"/>
<feature type="binding site" evidence="4">
    <location>
        <position position="106"/>
    </location>
    <ligand>
        <name>S-adenosyl-L-methionine</name>
        <dbReference type="ChEBI" id="CHEBI:59789"/>
    </ligand>
</feature>
<dbReference type="PANTHER" id="PTHR43591:SF24">
    <property type="entry name" value="2-METHOXY-6-POLYPRENYL-1,4-BENZOQUINOL METHYLASE, MITOCHONDRIAL"/>
    <property type="match status" value="1"/>
</dbReference>
<dbReference type="RefSeq" id="XP_019024914.1">
    <property type="nucleotide sequence ID" value="XM_019169377.1"/>
</dbReference>
<accession>A0A0E9NAV3</accession>
<evidence type="ECO:0000256" key="1">
    <source>
        <dbReference type="ARBA" id="ARBA00022603"/>
    </source>
</evidence>
<dbReference type="GO" id="GO:0008425">
    <property type="term" value="F:2-methoxy-6-polyprenyl-1,4-benzoquinol methyltransferase activity"/>
    <property type="evidence" value="ECO:0007669"/>
    <property type="project" value="UniProtKB-UniRule"/>
</dbReference>
<keyword evidence="3 4" id="KW-0949">S-adenosyl-L-methionine</keyword>
<protein>
    <recommendedName>
        <fullName evidence="4">2-methoxy-6-polyprenyl-1,4-benzoquinol methylase, mitochondrial</fullName>
        <ecNumber evidence="4">2.1.1.201</ecNumber>
    </recommendedName>
    <alternativeName>
        <fullName evidence="4">Ubiquinone biosynthesis methyltransferase COQ5</fullName>
    </alternativeName>
</protein>
<evidence type="ECO:0000313" key="7">
    <source>
        <dbReference type="Proteomes" id="UP000033140"/>
    </source>
</evidence>
<dbReference type="GO" id="GO:0031314">
    <property type="term" value="C:extrinsic component of mitochondrial inner membrane"/>
    <property type="evidence" value="ECO:0007669"/>
    <property type="project" value="UniProtKB-UniRule"/>
</dbReference>
<comment type="function">
    <text evidence="4">Methyltransferase required for the conversion of 2-polyprenyl-6-methoxy-1,4-benzoquinol (DDMQH2) to 2-polyprenyl-3-methyl-6-methoxy-1,4-benzoquinol (DMQH2).</text>
</comment>
<evidence type="ECO:0000256" key="2">
    <source>
        <dbReference type="ARBA" id="ARBA00022679"/>
    </source>
</evidence>
<keyword evidence="4" id="KW-0999">Mitochondrion inner membrane</keyword>
<dbReference type="OrthoDB" id="6329284at2759"/>
<proteinExistence type="inferred from homology"/>
<dbReference type="SUPFAM" id="SSF53335">
    <property type="entry name" value="S-adenosyl-L-methionine-dependent methyltransferases"/>
    <property type="match status" value="1"/>
</dbReference>
<comment type="subcellular location">
    <subcellularLocation>
        <location evidence="4">Mitochondrion inner membrane</location>
        <topology evidence="4">Peripheral membrane protein</topology>
        <orientation evidence="4">Matrix side</orientation>
    </subcellularLocation>
</comment>